<proteinExistence type="predicted"/>
<name>A0A656JTW8_PSESF</name>
<evidence type="ECO:0000313" key="2">
    <source>
        <dbReference type="Proteomes" id="UP000018849"/>
    </source>
</evidence>
<reference evidence="1 2" key="1">
    <citation type="journal article" date="2013" name="PLoS Pathog.">
        <title>Genomic analysis of the Kiwifruit pathogen Pseudomonas syringae pv. actinidiae provides insight into the origins of an emergent plant disease.</title>
        <authorList>
            <person name="McCann H.C."/>
            <person name="Rikkerink E.H."/>
            <person name="Bertels F."/>
            <person name="Fiers M."/>
            <person name="Lu A."/>
            <person name="Rees-George J."/>
            <person name="Andersen M.T."/>
            <person name="Gleave A.P."/>
            <person name="Haubold B."/>
            <person name="Wohlers M.W."/>
            <person name="Guttman D.S."/>
            <person name="Wang P.W."/>
            <person name="Straub C."/>
            <person name="Vanneste J.L."/>
            <person name="Rainey P.B."/>
            <person name="Templeton M.D."/>
        </authorList>
    </citation>
    <scope>NUCLEOTIDE SEQUENCE [LARGE SCALE GENOMIC DNA]</scope>
    <source>
        <strain evidence="1 2">ICMP 19096</strain>
    </source>
</reference>
<dbReference type="AlphaFoldDB" id="A0A656JTW8"/>
<organism evidence="1 2">
    <name type="scientific">Pseudomonas syringae pv. actinidiae ICMP 19096</name>
    <dbReference type="NCBI Taxonomy" id="1194405"/>
    <lineage>
        <taxon>Bacteria</taxon>
        <taxon>Pseudomonadati</taxon>
        <taxon>Pseudomonadota</taxon>
        <taxon>Gammaproteobacteria</taxon>
        <taxon>Pseudomonadales</taxon>
        <taxon>Pseudomonadaceae</taxon>
        <taxon>Pseudomonas</taxon>
        <taxon>Pseudomonas syringae</taxon>
    </lineage>
</organism>
<accession>A0A656JTW8</accession>
<feature type="non-terminal residue" evidence="1">
    <location>
        <position position="1"/>
    </location>
</feature>
<dbReference type="Proteomes" id="UP000018849">
    <property type="component" value="Unassembled WGS sequence"/>
</dbReference>
<comment type="caution">
    <text evidence="1">The sequence shown here is derived from an EMBL/GenBank/DDBJ whole genome shotgun (WGS) entry which is preliminary data.</text>
</comment>
<evidence type="ECO:0000313" key="1">
    <source>
        <dbReference type="EMBL" id="EPN54934.1"/>
    </source>
</evidence>
<protein>
    <submittedName>
        <fullName evidence="1">Pyoverdine sidechain peptide synthetase II, D-Asp-L-Thr component</fullName>
    </submittedName>
</protein>
<sequence>KDLFEQPVLADFCATLQEKNGESDHALDELTKSLEALKRLSAEEIDNLIA</sequence>
<dbReference type="EMBL" id="AOKF01002147">
    <property type="protein sequence ID" value="EPN54934.1"/>
    <property type="molecule type" value="Genomic_DNA"/>
</dbReference>
<gene>
    <name evidence="1" type="ORF">A245_24941</name>
</gene>